<dbReference type="InterPro" id="IPR002108">
    <property type="entry name" value="ADF-H"/>
</dbReference>
<dbReference type="FunFam" id="3.40.20.10:FF:000007">
    <property type="entry name" value="Twinfilin-1 isoform 1"/>
    <property type="match status" value="1"/>
</dbReference>
<comment type="function">
    <text evidence="9">Actin-binding protein involved in motile and morphological processes. Inhibits actin polymerization, likely by sequestering G-actin.</text>
</comment>
<evidence type="ECO:0000256" key="6">
    <source>
        <dbReference type="ARBA" id="ARBA00023203"/>
    </source>
</evidence>
<keyword evidence="6" id="KW-0009">Actin-binding</keyword>
<dbReference type="GO" id="GO:0010976">
    <property type="term" value="P:positive regulation of neuron projection development"/>
    <property type="evidence" value="ECO:0007669"/>
    <property type="project" value="TreeGrafter"/>
</dbReference>
<dbReference type="CDD" id="cd11285">
    <property type="entry name" value="ADF_Twf-N_like"/>
    <property type="match status" value="1"/>
</dbReference>
<dbReference type="EMBL" id="HBUF01372722">
    <property type="protein sequence ID" value="CAG6726924.1"/>
    <property type="molecule type" value="Transcribed_RNA"/>
</dbReference>
<comment type="subcellular location">
    <subcellularLocation>
        <location evidence="2">Cytoplasm</location>
        <location evidence="2">Cell cortex</location>
    </subcellularLocation>
    <subcellularLocation>
        <location evidence="1">Cytoplasm</location>
        <location evidence="1">Cytoskeleton</location>
    </subcellularLocation>
</comment>
<evidence type="ECO:0000256" key="7">
    <source>
        <dbReference type="ARBA" id="ARBA00023212"/>
    </source>
</evidence>
<evidence type="ECO:0000256" key="4">
    <source>
        <dbReference type="ARBA" id="ARBA00022490"/>
    </source>
</evidence>
<reference evidence="13" key="1">
    <citation type="submission" date="2021-05" db="EMBL/GenBank/DDBJ databases">
        <authorList>
            <person name="Alioto T."/>
            <person name="Alioto T."/>
            <person name="Gomez Garrido J."/>
        </authorList>
    </citation>
    <scope>NUCLEOTIDE SEQUENCE</scope>
</reference>
<dbReference type="GO" id="GO:0010591">
    <property type="term" value="P:regulation of lamellipodium assembly"/>
    <property type="evidence" value="ECO:0007669"/>
    <property type="project" value="TreeGrafter"/>
</dbReference>
<dbReference type="EMBL" id="HBUF01105790">
    <property type="protein sequence ID" value="CAG6639152.1"/>
    <property type="molecule type" value="Transcribed_RNA"/>
</dbReference>
<keyword evidence="7" id="KW-0206">Cytoskeleton</keyword>
<feature type="region of interest" description="Disordered" evidence="11">
    <location>
        <begin position="320"/>
        <end position="350"/>
    </location>
</feature>
<evidence type="ECO:0000313" key="13">
    <source>
        <dbReference type="EMBL" id="CAG6639153.1"/>
    </source>
</evidence>
<dbReference type="GO" id="GO:0030016">
    <property type="term" value="C:myofibril"/>
    <property type="evidence" value="ECO:0007669"/>
    <property type="project" value="TreeGrafter"/>
</dbReference>
<dbReference type="GO" id="GO:0005938">
    <property type="term" value="C:cell cortex"/>
    <property type="evidence" value="ECO:0007669"/>
    <property type="project" value="UniProtKB-SubCell"/>
</dbReference>
<dbReference type="EMBL" id="HBUF01105788">
    <property type="protein sequence ID" value="CAG6639150.1"/>
    <property type="molecule type" value="Transcribed_RNA"/>
</dbReference>
<dbReference type="GO" id="GO:0051015">
    <property type="term" value="F:actin filament binding"/>
    <property type="evidence" value="ECO:0007669"/>
    <property type="project" value="TreeGrafter"/>
</dbReference>
<dbReference type="CDD" id="cd11284">
    <property type="entry name" value="ADF_Twf-C_like"/>
    <property type="match status" value="1"/>
</dbReference>
<feature type="domain" description="ADF-H" evidence="12">
    <location>
        <begin position="1"/>
        <end position="140"/>
    </location>
</feature>
<evidence type="ECO:0000256" key="8">
    <source>
        <dbReference type="ARBA" id="ARBA00038532"/>
    </source>
</evidence>
<keyword evidence="4" id="KW-0963">Cytoplasm</keyword>
<dbReference type="InterPro" id="IPR029006">
    <property type="entry name" value="ADF-H/Gelsolin-like_dom_sf"/>
</dbReference>
<dbReference type="EMBL" id="HBUF01105789">
    <property type="protein sequence ID" value="CAG6639151.1"/>
    <property type="molecule type" value="Transcribed_RNA"/>
</dbReference>
<name>A0A8D8VYF0_9HEMI</name>
<dbReference type="GO" id="GO:0051016">
    <property type="term" value="P:barbed-end actin filament capping"/>
    <property type="evidence" value="ECO:0007669"/>
    <property type="project" value="TreeGrafter"/>
</dbReference>
<dbReference type="GO" id="GO:0030042">
    <property type="term" value="P:actin filament depolymerization"/>
    <property type="evidence" value="ECO:0007669"/>
    <property type="project" value="TreeGrafter"/>
</dbReference>
<dbReference type="Pfam" id="PF00241">
    <property type="entry name" value="Cofilin_ADF"/>
    <property type="match status" value="2"/>
</dbReference>
<evidence type="ECO:0000256" key="2">
    <source>
        <dbReference type="ARBA" id="ARBA00004544"/>
    </source>
</evidence>
<feature type="domain" description="ADF-H" evidence="12">
    <location>
        <begin position="180"/>
        <end position="315"/>
    </location>
</feature>
<dbReference type="SUPFAM" id="SSF55753">
    <property type="entry name" value="Actin depolymerizing proteins"/>
    <property type="match status" value="2"/>
</dbReference>
<dbReference type="GO" id="GO:0003785">
    <property type="term" value="F:actin monomer binding"/>
    <property type="evidence" value="ECO:0007669"/>
    <property type="project" value="TreeGrafter"/>
</dbReference>
<dbReference type="EMBL" id="HBUF01372721">
    <property type="protein sequence ID" value="CAG6726923.1"/>
    <property type="molecule type" value="Transcribed_RNA"/>
</dbReference>
<dbReference type="PANTHER" id="PTHR13759:SF1">
    <property type="entry name" value="TWINFILIN"/>
    <property type="match status" value="1"/>
</dbReference>
<dbReference type="GO" id="GO:0005884">
    <property type="term" value="C:actin filament"/>
    <property type="evidence" value="ECO:0007669"/>
    <property type="project" value="TreeGrafter"/>
</dbReference>
<dbReference type="EMBL" id="HBUF01553390">
    <property type="protein sequence ID" value="CAG6759662.1"/>
    <property type="molecule type" value="Transcribed_RNA"/>
</dbReference>
<dbReference type="PROSITE" id="PS51263">
    <property type="entry name" value="ADF_H"/>
    <property type="match status" value="2"/>
</dbReference>
<evidence type="ECO:0000256" key="9">
    <source>
        <dbReference type="ARBA" id="ARBA00056419"/>
    </source>
</evidence>
<organism evidence="13">
    <name type="scientific">Cacopsylla melanoneura</name>
    <dbReference type="NCBI Taxonomy" id="428564"/>
    <lineage>
        <taxon>Eukaryota</taxon>
        <taxon>Metazoa</taxon>
        <taxon>Ecdysozoa</taxon>
        <taxon>Arthropoda</taxon>
        <taxon>Hexapoda</taxon>
        <taxon>Insecta</taxon>
        <taxon>Pterygota</taxon>
        <taxon>Neoptera</taxon>
        <taxon>Paraneoptera</taxon>
        <taxon>Hemiptera</taxon>
        <taxon>Sternorrhyncha</taxon>
        <taxon>Psylloidea</taxon>
        <taxon>Psyllidae</taxon>
        <taxon>Psyllinae</taxon>
        <taxon>Cacopsylla</taxon>
    </lineage>
</organism>
<dbReference type="SMART" id="SM00102">
    <property type="entry name" value="ADF"/>
    <property type="match status" value="2"/>
</dbReference>
<evidence type="ECO:0000256" key="11">
    <source>
        <dbReference type="SAM" id="MobiDB-lite"/>
    </source>
</evidence>
<dbReference type="EMBL" id="HBUF01105787">
    <property type="protein sequence ID" value="CAG6639149.1"/>
    <property type="molecule type" value="Transcribed_RNA"/>
</dbReference>
<feature type="compositionally biased region" description="Basic and acidic residues" evidence="11">
    <location>
        <begin position="320"/>
        <end position="331"/>
    </location>
</feature>
<accession>A0A8D8VYF0</accession>
<keyword evidence="5" id="KW-0677">Repeat</keyword>
<evidence type="ECO:0000259" key="12">
    <source>
        <dbReference type="PROSITE" id="PS51263"/>
    </source>
</evidence>
<evidence type="ECO:0000256" key="3">
    <source>
        <dbReference type="ARBA" id="ARBA00009557"/>
    </source>
</evidence>
<dbReference type="Gene3D" id="3.40.20.10">
    <property type="entry name" value="Severin"/>
    <property type="match status" value="2"/>
</dbReference>
<dbReference type="EMBL" id="HBUF01105791">
    <property type="protein sequence ID" value="CAG6639153.1"/>
    <property type="molecule type" value="Transcribed_RNA"/>
</dbReference>
<comment type="similarity">
    <text evidence="3">Belongs to the actin-binding proteins ADF family. Twinfilin subfamily.</text>
</comment>
<sequence>MSHQTGITANEALRKFFSTIRDEKIRVFKVSIENEALVLSGHKKVVGSWTQDFDKYVPDMIEDAQPCYILYRFDTKNETGGYDWLLIFWSPDESPVRQKMLYASTKSTLKQDFGSGQIKEEIHATVPTDATLHGFEIHKRAVKAPAPLTSAEEERKEQAKYDLPSQCEISVTTRTQTLSGVAFPLLSDAESSVHKLIKRKYNYVQFRIDLQEETINLVQSGEVTLKQLPSMIPTDGARYHLFNFRHQHEGNMIDSIVFIYSMPGYSLPIKERMLYSSCKGPLLENLQQLGLTIDKKLEIDSGSELTEDFLLEELHPSKQAVADRPKFDKPKGPPNRGAKRITKPVAPAQS</sequence>
<protein>
    <recommendedName>
        <fullName evidence="10">Twinfilin</fullName>
    </recommendedName>
</protein>
<evidence type="ECO:0000256" key="1">
    <source>
        <dbReference type="ARBA" id="ARBA00004245"/>
    </source>
</evidence>
<dbReference type="EMBL" id="HBUF01553389">
    <property type="protein sequence ID" value="CAG6759660.1"/>
    <property type="molecule type" value="Transcribed_RNA"/>
</dbReference>
<dbReference type="PANTHER" id="PTHR13759">
    <property type="entry name" value="TWINFILIN"/>
    <property type="match status" value="1"/>
</dbReference>
<proteinExistence type="inferred from homology"/>
<comment type="subunit">
    <text evidence="8">Interacts with G-actin; ADP-actin form.</text>
</comment>
<dbReference type="InterPro" id="IPR028458">
    <property type="entry name" value="Twinfilin"/>
</dbReference>
<dbReference type="FunFam" id="3.40.20.10:FF:000042">
    <property type="entry name" value="Actin depolymerizing protein"/>
    <property type="match status" value="1"/>
</dbReference>
<evidence type="ECO:0000256" key="10">
    <source>
        <dbReference type="ARBA" id="ARBA00069496"/>
    </source>
</evidence>
<evidence type="ECO:0000256" key="5">
    <source>
        <dbReference type="ARBA" id="ARBA00022737"/>
    </source>
</evidence>
<dbReference type="AlphaFoldDB" id="A0A8D8VYF0"/>